<evidence type="ECO:0000256" key="1">
    <source>
        <dbReference type="ARBA" id="ARBA00004141"/>
    </source>
</evidence>
<feature type="domain" description="Peptidase M50" evidence="9">
    <location>
        <begin position="39"/>
        <end position="93"/>
    </location>
</feature>
<dbReference type="PANTHER" id="PTHR31412">
    <property type="entry name" value="ZINC METALLOPROTEASE EGY1"/>
    <property type="match status" value="1"/>
</dbReference>
<evidence type="ECO:0000256" key="6">
    <source>
        <dbReference type="ARBA" id="ARBA00022989"/>
    </source>
</evidence>
<dbReference type="PATRIC" id="fig|1698277.3.peg.737"/>
<evidence type="ECO:0000256" key="7">
    <source>
        <dbReference type="ARBA" id="ARBA00023136"/>
    </source>
</evidence>
<dbReference type="Pfam" id="PF02163">
    <property type="entry name" value="Peptidase_M50"/>
    <property type="match status" value="1"/>
</dbReference>
<evidence type="ECO:0000259" key="9">
    <source>
        <dbReference type="Pfam" id="PF02163"/>
    </source>
</evidence>
<sequence length="159" mass="16848">VGLYLSPTPLPEEGAVLHLGRPLVYRALTLLVPAGGGELHPVAFAGWVGFFVTFLNLLPVGQLDGGHVFRALLGERHRAVSGVVPFLLLSMGFILTSLGAAGGVWIFWGFITMFFHLGGHSPPLDDVTELGARRKAVGVLVLVLMIACFTPVPFAVAHA</sequence>
<evidence type="ECO:0000256" key="2">
    <source>
        <dbReference type="ARBA" id="ARBA00022670"/>
    </source>
</evidence>
<evidence type="ECO:0000256" key="8">
    <source>
        <dbReference type="SAM" id="Phobius"/>
    </source>
</evidence>
<keyword evidence="11" id="KW-1185">Reference proteome</keyword>
<evidence type="ECO:0000256" key="5">
    <source>
        <dbReference type="ARBA" id="ARBA00022946"/>
    </source>
</evidence>
<keyword evidence="5" id="KW-0809">Transit peptide</keyword>
<keyword evidence="3 8" id="KW-0812">Transmembrane</keyword>
<dbReference type="GO" id="GO:0008233">
    <property type="term" value="F:peptidase activity"/>
    <property type="evidence" value="ECO:0007669"/>
    <property type="project" value="UniProtKB-KW"/>
</dbReference>
<reference evidence="10 11" key="1">
    <citation type="journal article" date="2016" name="Sci. Rep.">
        <title>Metabolic traits of an uncultured archaeal lineage -MSBL1- from brine pools of the Red Sea.</title>
        <authorList>
            <person name="Mwirichia R."/>
            <person name="Alam I."/>
            <person name="Rashid M."/>
            <person name="Vinu M."/>
            <person name="Ba-Alawi W."/>
            <person name="Anthony Kamau A."/>
            <person name="Kamanda Ngugi D."/>
            <person name="Goker M."/>
            <person name="Klenk H.P."/>
            <person name="Bajic V."/>
            <person name="Stingl U."/>
        </authorList>
    </citation>
    <scope>NUCLEOTIDE SEQUENCE [LARGE SCALE GENOMIC DNA]</scope>
    <source>
        <strain evidence="10">SCGC-AAA261O19</strain>
    </source>
</reference>
<name>A0A133VAY4_9EURY</name>
<dbReference type="Proteomes" id="UP000070076">
    <property type="component" value="Unassembled WGS sequence"/>
</dbReference>
<feature type="transmembrane region" description="Helical" evidence="8">
    <location>
        <begin position="136"/>
        <end position="156"/>
    </location>
</feature>
<dbReference type="InterPro" id="IPR044838">
    <property type="entry name" value="EGY1-like"/>
</dbReference>
<dbReference type="InterPro" id="IPR008915">
    <property type="entry name" value="Peptidase_M50"/>
</dbReference>
<evidence type="ECO:0000256" key="4">
    <source>
        <dbReference type="ARBA" id="ARBA00022801"/>
    </source>
</evidence>
<gene>
    <name evidence="10" type="ORF">AKJ48_03730</name>
</gene>
<comment type="subcellular location">
    <subcellularLocation>
        <location evidence="1">Membrane</location>
        <topology evidence="1">Multi-pass membrane protein</topology>
    </subcellularLocation>
</comment>
<accession>A0A133VAY4</accession>
<protein>
    <recommendedName>
        <fullName evidence="9">Peptidase M50 domain-containing protein</fullName>
    </recommendedName>
</protein>
<evidence type="ECO:0000256" key="3">
    <source>
        <dbReference type="ARBA" id="ARBA00022692"/>
    </source>
</evidence>
<dbReference type="EMBL" id="LHYB01000063">
    <property type="protein sequence ID" value="KXB03616.1"/>
    <property type="molecule type" value="Genomic_DNA"/>
</dbReference>
<keyword evidence="7 8" id="KW-0472">Membrane</keyword>
<dbReference type="AlphaFoldDB" id="A0A133VAY4"/>
<comment type="caution">
    <text evidence="10">The sequence shown here is derived from an EMBL/GenBank/DDBJ whole genome shotgun (WGS) entry which is preliminary data.</text>
</comment>
<dbReference type="GO" id="GO:0006508">
    <property type="term" value="P:proteolysis"/>
    <property type="evidence" value="ECO:0007669"/>
    <property type="project" value="UniProtKB-KW"/>
</dbReference>
<dbReference type="GO" id="GO:0016020">
    <property type="term" value="C:membrane"/>
    <property type="evidence" value="ECO:0007669"/>
    <property type="project" value="UniProtKB-SubCell"/>
</dbReference>
<keyword evidence="6 8" id="KW-1133">Transmembrane helix</keyword>
<feature type="transmembrane region" description="Helical" evidence="8">
    <location>
        <begin position="79"/>
        <end position="99"/>
    </location>
</feature>
<dbReference type="PANTHER" id="PTHR31412:SF0">
    <property type="entry name" value="ZINC METALLOPROTEASE EGY1, CHLOROPLASTIC-RELATED"/>
    <property type="match status" value="1"/>
</dbReference>
<feature type="transmembrane region" description="Helical" evidence="8">
    <location>
        <begin position="39"/>
        <end position="58"/>
    </location>
</feature>
<proteinExistence type="predicted"/>
<evidence type="ECO:0000313" key="11">
    <source>
        <dbReference type="Proteomes" id="UP000070076"/>
    </source>
</evidence>
<feature type="non-terminal residue" evidence="10">
    <location>
        <position position="1"/>
    </location>
</feature>
<evidence type="ECO:0000313" key="10">
    <source>
        <dbReference type="EMBL" id="KXB03616.1"/>
    </source>
</evidence>
<keyword evidence="2" id="KW-0645">Protease</keyword>
<keyword evidence="4" id="KW-0378">Hydrolase</keyword>
<organism evidence="10 11">
    <name type="scientific">candidate division MSBL1 archaeon SCGC-AAA261O19</name>
    <dbReference type="NCBI Taxonomy" id="1698277"/>
    <lineage>
        <taxon>Archaea</taxon>
        <taxon>Methanobacteriati</taxon>
        <taxon>Methanobacteriota</taxon>
        <taxon>candidate division MSBL1</taxon>
    </lineage>
</organism>